<evidence type="ECO:0000313" key="11">
    <source>
        <dbReference type="EMBL" id="MDV6311814.1"/>
    </source>
</evidence>
<feature type="domain" description="Response regulatory" evidence="8">
    <location>
        <begin position="25"/>
        <end position="138"/>
    </location>
</feature>
<evidence type="ECO:0000313" key="10">
    <source>
        <dbReference type="EMBL" id="MDV6306383.1"/>
    </source>
</evidence>
<name>A0AAE4R232_9ACTN</name>
<dbReference type="AlphaFoldDB" id="A0AAE4R232"/>
<dbReference type="InterPro" id="IPR001867">
    <property type="entry name" value="OmpR/PhoB-type_DNA-bd"/>
</dbReference>
<organism evidence="11 13">
    <name type="scientific">Gordonia amicalis</name>
    <dbReference type="NCBI Taxonomy" id="89053"/>
    <lineage>
        <taxon>Bacteria</taxon>
        <taxon>Bacillati</taxon>
        <taxon>Actinomycetota</taxon>
        <taxon>Actinomycetes</taxon>
        <taxon>Mycobacteriales</taxon>
        <taxon>Gordoniaceae</taxon>
        <taxon>Gordonia</taxon>
    </lineage>
</organism>
<dbReference type="CDD" id="cd00383">
    <property type="entry name" value="trans_reg_C"/>
    <property type="match status" value="1"/>
</dbReference>
<evidence type="ECO:0000313" key="13">
    <source>
        <dbReference type="Proteomes" id="UP001185922"/>
    </source>
</evidence>
<feature type="DNA-binding region" description="OmpR/PhoB-type" evidence="7">
    <location>
        <begin position="150"/>
        <end position="249"/>
    </location>
</feature>
<gene>
    <name evidence="10" type="ORF">R3P94_03325</name>
    <name evidence="11" type="ORF">R3Q15_07900</name>
</gene>
<keyword evidence="5" id="KW-0804">Transcription</keyword>
<evidence type="ECO:0000256" key="2">
    <source>
        <dbReference type="ARBA" id="ARBA00023012"/>
    </source>
</evidence>
<evidence type="ECO:0000259" key="9">
    <source>
        <dbReference type="PROSITE" id="PS51755"/>
    </source>
</evidence>
<dbReference type="PANTHER" id="PTHR48111:SF4">
    <property type="entry name" value="DNA-BINDING DUAL TRANSCRIPTIONAL REGULATOR OMPR"/>
    <property type="match status" value="1"/>
</dbReference>
<evidence type="ECO:0000256" key="1">
    <source>
        <dbReference type="ARBA" id="ARBA00022553"/>
    </source>
</evidence>
<keyword evidence="2" id="KW-0902">Two-component regulatory system</keyword>
<keyword evidence="12" id="KW-1185">Reference proteome</keyword>
<proteinExistence type="predicted"/>
<dbReference type="Gene3D" id="6.10.250.690">
    <property type="match status" value="1"/>
</dbReference>
<comment type="caution">
    <text evidence="11">The sequence shown here is derived from an EMBL/GenBank/DDBJ whole genome shotgun (WGS) entry which is preliminary data.</text>
</comment>
<dbReference type="InterPro" id="IPR039420">
    <property type="entry name" value="WalR-like"/>
</dbReference>
<reference evidence="11 12" key="1">
    <citation type="submission" date="2023-10" db="EMBL/GenBank/DDBJ databases">
        <title>Development of a sustainable strategy for remediation of hydrocarbon-contaminated territories based on the waste exchange concept.</title>
        <authorList>
            <person name="Krivoruchko A."/>
        </authorList>
    </citation>
    <scope>NUCLEOTIDE SEQUENCE</scope>
    <source>
        <strain evidence="10 12">IEGM 1266</strain>
        <strain evidence="11">IEGM 1279</strain>
    </source>
</reference>
<dbReference type="SMART" id="SM00448">
    <property type="entry name" value="REC"/>
    <property type="match status" value="1"/>
</dbReference>
<keyword evidence="4 7" id="KW-0238">DNA-binding</keyword>
<keyword evidence="1 6" id="KW-0597">Phosphoprotein</keyword>
<dbReference type="Pfam" id="PF00072">
    <property type="entry name" value="Response_reg"/>
    <property type="match status" value="1"/>
</dbReference>
<evidence type="ECO:0000256" key="7">
    <source>
        <dbReference type="PROSITE-ProRule" id="PRU01091"/>
    </source>
</evidence>
<evidence type="ECO:0000259" key="8">
    <source>
        <dbReference type="PROSITE" id="PS50110"/>
    </source>
</evidence>
<evidence type="ECO:0000256" key="3">
    <source>
        <dbReference type="ARBA" id="ARBA00023015"/>
    </source>
</evidence>
<feature type="domain" description="OmpR/PhoB-type" evidence="9">
    <location>
        <begin position="150"/>
        <end position="249"/>
    </location>
</feature>
<dbReference type="FunFam" id="1.10.10.10:FF:000018">
    <property type="entry name" value="DNA-binding response regulator ResD"/>
    <property type="match status" value="1"/>
</dbReference>
<dbReference type="GO" id="GO:0032993">
    <property type="term" value="C:protein-DNA complex"/>
    <property type="evidence" value="ECO:0007669"/>
    <property type="project" value="TreeGrafter"/>
</dbReference>
<dbReference type="PROSITE" id="PS50110">
    <property type="entry name" value="RESPONSE_REGULATORY"/>
    <property type="match status" value="1"/>
</dbReference>
<dbReference type="PROSITE" id="PS51755">
    <property type="entry name" value="OMPR_PHOB"/>
    <property type="match status" value="1"/>
</dbReference>
<dbReference type="Pfam" id="PF00486">
    <property type="entry name" value="Trans_reg_C"/>
    <property type="match status" value="1"/>
</dbReference>
<dbReference type="SMART" id="SM00862">
    <property type="entry name" value="Trans_reg_C"/>
    <property type="match status" value="1"/>
</dbReference>
<feature type="modified residue" description="4-aspartylphosphate" evidence="6">
    <location>
        <position position="74"/>
    </location>
</feature>
<dbReference type="GO" id="GO:0006355">
    <property type="term" value="P:regulation of DNA-templated transcription"/>
    <property type="evidence" value="ECO:0007669"/>
    <property type="project" value="InterPro"/>
</dbReference>
<dbReference type="GO" id="GO:0000976">
    <property type="term" value="F:transcription cis-regulatory region binding"/>
    <property type="evidence" value="ECO:0007669"/>
    <property type="project" value="TreeGrafter"/>
</dbReference>
<accession>A0AAE4R232</accession>
<sequence>MEGVHDNRFVDDPLVPAVRQAQGQHALIIEDEPDIAEVVAGYMQRSGFQVTIAHDGREGITAARAVTPVVVILDLGLPSIDGVEVCRQLRTFTDAYIVMVTARADEVDTLIGLAVGADDYVTKPFRPRELVARIDAMLRRPRESTDSVGAHSRRLGDLSIDPQSREVQVSGRIVELTRTEFDVLEVLSRRPGMVLRREQVLAEIWGSDWVGDTHVVEVHVASLRRKLGDSAATGQFIRTVRGVGYRMGSGRPPGVDHAN</sequence>
<evidence type="ECO:0000256" key="4">
    <source>
        <dbReference type="ARBA" id="ARBA00023125"/>
    </source>
</evidence>
<dbReference type="GO" id="GO:0000156">
    <property type="term" value="F:phosphorelay response regulator activity"/>
    <property type="evidence" value="ECO:0007669"/>
    <property type="project" value="TreeGrafter"/>
</dbReference>
<evidence type="ECO:0000256" key="6">
    <source>
        <dbReference type="PROSITE-ProRule" id="PRU00169"/>
    </source>
</evidence>
<dbReference type="InterPro" id="IPR036388">
    <property type="entry name" value="WH-like_DNA-bd_sf"/>
</dbReference>
<dbReference type="GeneID" id="77173689"/>
<dbReference type="Proteomes" id="UP001185922">
    <property type="component" value="Unassembled WGS sequence"/>
</dbReference>
<evidence type="ECO:0000256" key="5">
    <source>
        <dbReference type="ARBA" id="ARBA00023163"/>
    </source>
</evidence>
<dbReference type="SUPFAM" id="SSF52172">
    <property type="entry name" value="CheY-like"/>
    <property type="match status" value="1"/>
</dbReference>
<dbReference type="Gene3D" id="3.40.50.2300">
    <property type="match status" value="1"/>
</dbReference>
<dbReference type="InterPro" id="IPR001789">
    <property type="entry name" value="Sig_transdc_resp-reg_receiver"/>
</dbReference>
<dbReference type="EMBL" id="JAWLKH010000006">
    <property type="protein sequence ID" value="MDV6311814.1"/>
    <property type="molecule type" value="Genomic_DNA"/>
</dbReference>
<protein>
    <submittedName>
        <fullName evidence="11">Response regulator transcription factor</fullName>
    </submittedName>
</protein>
<dbReference type="EMBL" id="JAWLKI010000002">
    <property type="protein sequence ID" value="MDV6306383.1"/>
    <property type="molecule type" value="Genomic_DNA"/>
</dbReference>
<dbReference type="Proteomes" id="UP001185779">
    <property type="component" value="Unassembled WGS sequence"/>
</dbReference>
<dbReference type="GO" id="GO:0005829">
    <property type="term" value="C:cytosol"/>
    <property type="evidence" value="ECO:0007669"/>
    <property type="project" value="TreeGrafter"/>
</dbReference>
<dbReference type="RefSeq" id="WP_096274190.1">
    <property type="nucleotide sequence ID" value="NZ_CP091855.1"/>
</dbReference>
<keyword evidence="3" id="KW-0805">Transcription regulation</keyword>
<dbReference type="Gene3D" id="1.10.10.10">
    <property type="entry name" value="Winged helix-like DNA-binding domain superfamily/Winged helix DNA-binding domain"/>
    <property type="match status" value="1"/>
</dbReference>
<evidence type="ECO:0000313" key="12">
    <source>
        <dbReference type="Proteomes" id="UP001185779"/>
    </source>
</evidence>
<dbReference type="PANTHER" id="PTHR48111">
    <property type="entry name" value="REGULATOR OF RPOS"/>
    <property type="match status" value="1"/>
</dbReference>
<dbReference type="InterPro" id="IPR011006">
    <property type="entry name" value="CheY-like_superfamily"/>
</dbReference>